<dbReference type="OrthoDB" id="230260at2"/>
<feature type="coiled-coil region" evidence="16">
    <location>
        <begin position="203"/>
        <end position="340"/>
    </location>
</feature>
<feature type="compositionally biased region" description="Polar residues" evidence="17">
    <location>
        <begin position="480"/>
        <end position="489"/>
    </location>
</feature>
<keyword evidence="12 18" id="KW-1133">Transmembrane helix</keyword>
<feature type="region of interest" description="Disordered" evidence="17">
    <location>
        <begin position="478"/>
        <end position="497"/>
    </location>
</feature>
<protein>
    <recommendedName>
        <fullName evidence="4">non-specific protein-tyrosine kinase</fullName>
        <ecNumber evidence="4">2.7.10.2</ecNumber>
    </recommendedName>
</protein>
<keyword evidence="7 22" id="KW-0808">Transferase</keyword>
<comment type="subcellular location">
    <subcellularLocation>
        <location evidence="1">Cell inner membrane</location>
        <topology evidence="1">Multi-pass membrane protein</topology>
    </subcellularLocation>
</comment>
<dbReference type="PANTHER" id="PTHR32309">
    <property type="entry name" value="TYROSINE-PROTEIN KINASE"/>
    <property type="match status" value="1"/>
</dbReference>
<comment type="similarity">
    <text evidence="2">Belongs to the CpsD/CapB family.</text>
</comment>
<evidence type="ECO:0000256" key="7">
    <source>
        <dbReference type="ARBA" id="ARBA00022679"/>
    </source>
</evidence>
<evidence type="ECO:0000256" key="11">
    <source>
        <dbReference type="ARBA" id="ARBA00022840"/>
    </source>
</evidence>
<keyword evidence="5" id="KW-1003">Cell membrane</keyword>
<evidence type="ECO:0000256" key="2">
    <source>
        <dbReference type="ARBA" id="ARBA00007316"/>
    </source>
</evidence>
<evidence type="ECO:0000256" key="15">
    <source>
        <dbReference type="ARBA" id="ARBA00051245"/>
    </source>
</evidence>
<dbReference type="EC" id="2.7.10.2" evidence="4"/>
<keyword evidence="14" id="KW-0829">Tyrosine-protein kinase</keyword>
<dbReference type="AlphaFoldDB" id="A0A437GYV0"/>
<dbReference type="GO" id="GO:0004715">
    <property type="term" value="F:non-membrane spanning protein tyrosine kinase activity"/>
    <property type="evidence" value="ECO:0007669"/>
    <property type="project" value="UniProtKB-EC"/>
</dbReference>
<dbReference type="InterPro" id="IPR050445">
    <property type="entry name" value="Bact_polysacc_biosynth/exp"/>
</dbReference>
<reference evidence="22 23" key="1">
    <citation type="submission" date="2018-12" db="EMBL/GenBank/DDBJ databases">
        <title>Croceicoccus ponticola sp. nov., a lipolytic bacterium isolated from seawater.</title>
        <authorList>
            <person name="Yoon J.-H."/>
        </authorList>
    </citation>
    <scope>NUCLEOTIDE SEQUENCE [LARGE SCALE GENOMIC DNA]</scope>
    <source>
        <strain evidence="22 23">GM-16</strain>
    </source>
</reference>
<evidence type="ECO:0000256" key="18">
    <source>
        <dbReference type="SAM" id="Phobius"/>
    </source>
</evidence>
<comment type="similarity">
    <text evidence="3">Belongs to the etk/wzc family.</text>
</comment>
<dbReference type="Proteomes" id="UP000283003">
    <property type="component" value="Unassembled WGS sequence"/>
</dbReference>
<keyword evidence="23" id="KW-1185">Reference proteome</keyword>
<evidence type="ECO:0000256" key="12">
    <source>
        <dbReference type="ARBA" id="ARBA00022989"/>
    </source>
</evidence>
<evidence type="ECO:0000256" key="13">
    <source>
        <dbReference type="ARBA" id="ARBA00023136"/>
    </source>
</evidence>
<evidence type="ECO:0000256" key="14">
    <source>
        <dbReference type="ARBA" id="ARBA00023137"/>
    </source>
</evidence>
<keyword evidence="13 18" id="KW-0472">Membrane</keyword>
<keyword evidence="9" id="KW-0547">Nucleotide-binding</keyword>
<keyword evidence="6" id="KW-0997">Cell inner membrane</keyword>
<feature type="transmembrane region" description="Helical" evidence="18">
    <location>
        <begin position="27"/>
        <end position="47"/>
    </location>
</feature>
<feature type="domain" description="Tyrosine-protein kinase G-rich" evidence="21">
    <location>
        <begin position="383"/>
        <end position="455"/>
    </location>
</feature>
<dbReference type="CDD" id="cd05387">
    <property type="entry name" value="BY-kinase"/>
    <property type="match status" value="1"/>
</dbReference>
<evidence type="ECO:0000256" key="17">
    <source>
        <dbReference type="SAM" id="MobiDB-lite"/>
    </source>
</evidence>
<evidence type="ECO:0000259" key="20">
    <source>
        <dbReference type="Pfam" id="PF13614"/>
    </source>
</evidence>
<dbReference type="Pfam" id="PF02706">
    <property type="entry name" value="Wzz"/>
    <property type="match status" value="1"/>
</dbReference>
<dbReference type="InterPro" id="IPR005702">
    <property type="entry name" value="Wzc-like_C"/>
</dbReference>
<keyword evidence="10 22" id="KW-0418">Kinase</keyword>
<evidence type="ECO:0000259" key="19">
    <source>
        <dbReference type="Pfam" id="PF02706"/>
    </source>
</evidence>
<evidence type="ECO:0000313" key="23">
    <source>
        <dbReference type="Proteomes" id="UP000283003"/>
    </source>
</evidence>
<evidence type="ECO:0000259" key="21">
    <source>
        <dbReference type="Pfam" id="PF13807"/>
    </source>
</evidence>
<keyword evidence="8 18" id="KW-0812">Transmembrane</keyword>
<dbReference type="Gene3D" id="3.40.50.300">
    <property type="entry name" value="P-loop containing nucleotide triphosphate hydrolases"/>
    <property type="match status" value="1"/>
</dbReference>
<dbReference type="InterPro" id="IPR025669">
    <property type="entry name" value="AAA_dom"/>
</dbReference>
<dbReference type="NCBIfam" id="TIGR01007">
    <property type="entry name" value="eps_fam"/>
    <property type="match status" value="1"/>
</dbReference>
<evidence type="ECO:0000256" key="3">
    <source>
        <dbReference type="ARBA" id="ARBA00008883"/>
    </source>
</evidence>
<organism evidence="22 23">
    <name type="scientific">Croceicoccus ponticola</name>
    <dbReference type="NCBI Taxonomy" id="2217664"/>
    <lineage>
        <taxon>Bacteria</taxon>
        <taxon>Pseudomonadati</taxon>
        <taxon>Pseudomonadota</taxon>
        <taxon>Alphaproteobacteria</taxon>
        <taxon>Sphingomonadales</taxon>
        <taxon>Erythrobacteraceae</taxon>
        <taxon>Croceicoccus</taxon>
    </lineage>
</organism>
<dbReference type="InterPro" id="IPR032807">
    <property type="entry name" value="GNVR"/>
</dbReference>
<dbReference type="PANTHER" id="PTHR32309:SF13">
    <property type="entry name" value="FERRIC ENTEROBACTIN TRANSPORT PROTEIN FEPE"/>
    <property type="match status" value="1"/>
</dbReference>
<proteinExistence type="inferred from homology"/>
<dbReference type="InterPro" id="IPR027417">
    <property type="entry name" value="P-loop_NTPase"/>
</dbReference>
<evidence type="ECO:0000256" key="8">
    <source>
        <dbReference type="ARBA" id="ARBA00022692"/>
    </source>
</evidence>
<evidence type="ECO:0000256" key="4">
    <source>
        <dbReference type="ARBA" id="ARBA00011903"/>
    </source>
</evidence>
<dbReference type="SUPFAM" id="SSF52540">
    <property type="entry name" value="P-loop containing nucleoside triphosphate hydrolases"/>
    <property type="match status" value="1"/>
</dbReference>
<feature type="domain" description="Polysaccharide chain length determinant N-terminal" evidence="19">
    <location>
        <begin position="21"/>
        <end position="108"/>
    </location>
</feature>
<sequence length="718" mass="78279">MPPGYPTAGTNISAFIRYGLSLVRRNIIPIALILAAAVAAAVVLTMLDTPRYTATTTVQINDQSDKVLGDDMDTEANVNAGWDVERFLNTQLEVLRSREVAERVANELNLFEDPAFFAAMEVPVPDGAADATLRREAVVGLVQGSIGVDLPRETRVVRISVTSANPEMSARIANGFADQFIQSSLQRRYDSSSYARKFIADQLAQSRGQLEASERELNAYARQAGLLRNRGAQEEGNSSVNGSGSVTIASLDQLNEAANQASATRIQAEARWRAEEAQAPLSSPTVLANPTVQQLMTDRARVDAKIQTLRARYLDDYPEIVQLEAERTSINQQLQSVARSVRDGIRSEYLGAQTAERRLRDQVGTLQGETLAEQDRSVRYNTLAREADTNRSIYDGLLQRYRELNASAGISTSNLSIVDKAQVPRSPSSPNLIKNLMIAILLGLMAAAAFILLRDQLDDTIRVPEDVEAKMHMPLLGVVPTSQDDNPTNELLDPKSPMSEAYNSLRGALMYSTANGLPRILQVTSSQPGEGKSTSSNAIARGFARMGKRVVLIDADLRRPSEHKHHNLPNDRGLSDLLTGARELDATIMHEVAPNLYVITSGPIPPSPTELLSGPRFAHLLEQLSAQFDCVVIDSPPVLGLADAPVMSALADGVVFVVEASRSRSGMLKTAVRRLRAMNPVILGAVLTKFDPAAGANRYSEYYGYEYYRYSNADDAKA</sequence>
<feature type="transmembrane region" description="Helical" evidence="18">
    <location>
        <begin position="432"/>
        <end position="453"/>
    </location>
</feature>
<evidence type="ECO:0000256" key="9">
    <source>
        <dbReference type="ARBA" id="ARBA00022741"/>
    </source>
</evidence>
<dbReference type="InterPro" id="IPR003856">
    <property type="entry name" value="LPS_length_determ_N"/>
</dbReference>
<comment type="catalytic activity">
    <reaction evidence="15">
        <text>L-tyrosyl-[protein] + ATP = O-phospho-L-tyrosyl-[protein] + ADP + H(+)</text>
        <dbReference type="Rhea" id="RHEA:10596"/>
        <dbReference type="Rhea" id="RHEA-COMP:10136"/>
        <dbReference type="Rhea" id="RHEA-COMP:20101"/>
        <dbReference type="ChEBI" id="CHEBI:15378"/>
        <dbReference type="ChEBI" id="CHEBI:30616"/>
        <dbReference type="ChEBI" id="CHEBI:46858"/>
        <dbReference type="ChEBI" id="CHEBI:61978"/>
        <dbReference type="ChEBI" id="CHEBI:456216"/>
        <dbReference type="EC" id="2.7.10.2"/>
    </reaction>
</comment>
<evidence type="ECO:0000256" key="5">
    <source>
        <dbReference type="ARBA" id="ARBA00022475"/>
    </source>
</evidence>
<evidence type="ECO:0000256" key="10">
    <source>
        <dbReference type="ARBA" id="ARBA00022777"/>
    </source>
</evidence>
<dbReference type="GO" id="GO:0005524">
    <property type="term" value="F:ATP binding"/>
    <property type="evidence" value="ECO:0007669"/>
    <property type="project" value="UniProtKB-KW"/>
</dbReference>
<evidence type="ECO:0000256" key="6">
    <source>
        <dbReference type="ARBA" id="ARBA00022519"/>
    </source>
</evidence>
<dbReference type="Pfam" id="PF13614">
    <property type="entry name" value="AAA_31"/>
    <property type="match status" value="1"/>
</dbReference>
<dbReference type="GO" id="GO:0005886">
    <property type="term" value="C:plasma membrane"/>
    <property type="evidence" value="ECO:0007669"/>
    <property type="project" value="UniProtKB-SubCell"/>
</dbReference>
<dbReference type="EMBL" id="RXOL01000002">
    <property type="protein sequence ID" value="RVQ67854.1"/>
    <property type="molecule type" value="Genomic_DNA"/>
</dbReference>
<comment type="caution">
    <text evidence="22">The sequence shown here is derived from an EMBL/GenBank/DDBJ whole genome shotgun (WGS) entry which is preliminary data.</text>
</comment>
<dbReference type="Pfam" id="PF13807">
    <property type="entry name" value="GNVR"/>
    <property type="match status" value="1"/>
</dbReference>
<keyword evidence="16" id="KW-0175">Coiled coil</keyword>
<evidence type="ECO:0000256" key="1">
    <source>
        <dbReference type="ARBA" id="ARBA00004429"/>
    </source>
</evidence>
<accession>A0A437GYV0</accession>
<gene>
    <name evidence="22" type="ORF">EKN06_06520</name>
</gene>
<keyword evidence="11" id="KW-0067">ATP-binding</keyword>
<evidence type="ECO:0000313" key="22">
    <source>
        <dbReference type="EMBL" id="RVQ67854.1"/>
    </source>
</evidence>
<name>A0A437GYV0_9SPHN</name>
<feature type="domain" description="AAA" evidence="20">
    <location>
        <begin position="520"/>
        <end position="666"/>
    </location>
</feature>
<evidence type="ECO:0000256" key="16">
    <source>
        <dbReference type="SAM" id="Coils"/>
    </source>
</evidence>